<organism evidence="4 5">
    <name type="scientific">Microbispora triticiradicis</name>
    <dbReference type="NCBI Taxonomy" id="2200763"/>
    <lineage>
        <taxon>Bacteria</taxon>
        <taxon>Bacillati</taxon>
        <taxon>Actinomycetota</taxon>
        <taxon>Actinomycetes</taxon>
        <taxon>Streptosporangiales</taxon>
        <taxon>Streptosporangiaceae</taxon>
        <taxon>Microbispora</taxon>
    </lineage>
</organism>
<proteinExistence type="inferred from homology"/>
<evidence type="ECO:0000313" key="4">
    <source>
        <dbReference type="EMBL" id="RGA04260.1"/>
    </source>
</evidence>
<dbReference type="PROSITE" id="PS50994">
    <property type="entry name" value="INTEGRASE"/>
    <property type="match status" value="1"/>
</dbReference>
<dbReference type="SUPFAM" id="SSF53098">
    <property type="entry name" value="Ribonuclease H-like"/>
    <property type="match status" value="1"/>
</dbReference>
<feature type="domain" description="Integrase catalytic" evidence="3">
    <location>
        <begin position="113"/>
        <end position="292"/>
    </location>
</feature>
<dbReference type="Pfam" id="PF00665">
    <property type="entry name" value="rve"/>
    <property type="match status" value="1"/>
</dbReference>
<evidence type="ECO:0000259" key="3">
    <source>
        <dbReference type="PROSITE" id="PS50994"/>
    </source>
</evidence>
<reference evidence="4 5" key="1">
    <citation type="submission" date="2018-08" db="EMBL/GenBank/DDBJ databases">
        <title>Microbispora. triticiradicis sp. nov., a novel actinomycete isolated from the root of wheat (Triticum aestivum L.)).</title>
        <authorList>
            <person name="Han C."/>
        </authorList>
    </citation>
    <scope>NUCLEOTIDE SEQUENCE [LARGE SCALE GENOMIC DNA]</scope>
    <source>
        <strain evidence="4 5">NEAU-HRDPA2-9</strain>
    </source>
</reference>
<gene>
    <name evidence="4" type="ORF">DI270_014580</name>
</gene>
<protein>
    <submittedName>
        <fullName evidence="4">IS21 family transposase</fullName>
    </submittedName>
</protein>
<dbReference type="EMBL" id="QFZU02000063">
    <property type="protein sequence ID" value="RGA04260.1"/>
    <property type="molecule type" value="Genomic_DNA"/>
</dbReference>
<dbReference type="NCBIfam" id="NF033546">
    <property type="entry name" value="transpos_IS21"/>
    <property type="match status" value="1"/>
</dbReference>
<feature type="region of interest" description="Disordered" evidence="2">
    <location>
        <begin position="362"/>
        <end position="391"/>
    </location>
</feature>
<comment type="caution">
    <text evidence="4">The sequence shown here is derived from an EMBL/GenBank/DDBJ whole genome shotgun (WGS) entry which is preliminary data.</text>
</comment>
<dbReference type="Pfam" id="PF22483">
    <property type="entry name" value="Mu-transpos_C_2"/>
    <property type="match status" value="1"/>
</dbReference>
<dbReference type="Gene3D" id="3.30.420.10">
    <property type="entry name" value="Ribonuclease H-like superfamily/Ribonuclease H"/>
    <property type="match status" value="1"/>
</dbReference>
<accession>A0ABX9LJZ0</accession>
<evidence type="ECO:0000313" key="5">
    <source>
        <dbReference type="Proteomes" id="UP000262538"/>
    </source>
</evidence>
<keyword evidence="5" id="KW-1185">Reference proteome</keyword>
<dbReference type="Proteomes" id="UP000262538">
    <property type="component" value="Unassembled WGS sequence"/>
</dbReference>
<feature type="compositionally biased region" description="Basic and acidic residues" evidence="2">
    <location>
        <begin position="380"/>
        <end position="390"/>
    </location>
</feature>
<dbReference type="InterPro" id="IPR036397">
    <property type="entry name" value="RNaseH_sf"/>
</dbReference>
<dbReference type="InterPro" id="IPR012337">
    <property type="entry name" value="RNaseH-like_sf"/>
</dbReference>
<dbReference type="PANTHER" id="PTHR35004">
    <property type="entry name" value="TRANSPOSASE RV3428C-RELATED"/>
    <property type="match status" value="1"/>
</dbReference>
<evidence type="ECO:0000256" key="2">
    <source>
        <dbReference type="SAM" id="MobiDB-lite"/>
    </source>
</evidence>
<comment type="similarity">
    <text evidence="1">Belongs to the transposase IS21/IS408/IS1162 family.</text>
</comment>
<dbReference type="PANTHER" id="PTHR35004:SF8">
    <property type="entry name" value="TRANSPOSASE RV3428C-RELATED"/>
    <property type="match status" value="1"/>
</dbReference>
<dbReference type="RefSeq" id="WP_111700416.1">
    <property type="nucleotide sequence ID" value="NZ_QFZU02000063.1"/>
</dbReference>
<dbReference type="InterPro" id="IPR001584">
    <property type="entry name" value="Integrase_cat-core"/>
</dbReference>
<sequence>MKSSREIMEILEAYDLTGSYRAAAELAGCDHHTVARYVKMRAAGQAPEQRKHRERAIDAYLPKIEELVVRSRGKIRADVVHKRIVAMGFAGGERTTRRTVAEAKAQYRLGRHRIYRPWVVEPGLWLQWDWGTGPLIGGRQTTLWCAWLAWSRFRVVIPVWDKTLPTIVACLDTTLRRIGGVPAYALTDNEKTVTAEHVAGIAVRNAEIVEVAKHYGMTIRTCVPADPESKGGSEATVRIAKADLVPTEVNLLGEYRTFAQLETACREFCQQVNARVHRLSRRVPEQMLAEERARLHPLPASAFTAAFGTTRRVNWDCTISVEGVRYSVPHRLVDTRVWARFHGDELIVTAVADDGTAAEVARHPRGNAGTPVIDPAHYPPRPDKDADRTPKATNPEEAAFLVLGPGAASWLSEAAAAGTRRIRAKMAAAVALAKLHSPSAVDRALGTAAISGRFAEADLLSILDYQARRAGAEPTRPGEDHSLQPGTSAWAAFGTAVPAHAEPALPAPADHDENLI</sequence>
<name>A0ABX9LJZ0_9ACTN</name>
<dbReference type="InterPro" id="IPR054353">
    <property type="entry name" value="IstA-like_C"/>
</dbReference>
<evidence type="ECO:0000256" key="1">
    <source>
        <dbReference type="ARBA" id="ARBA00009277"/>
    </source>
</evidence>